<dbReference type="AlphaFoldDB" id="A0AAD5M0F1"/>
<keyword evidence="2" id="KW-1185">Reference proteome</keyword>
<gene>
    <name evidence="1" type="ORF">KIN20_003579</name>
</gene>
<organism evidence="1 2">
    <name type="scientific">Parelaphostrongylus tenuis</name>
    <name type="common">Meningeal worm</name>
    <dbReference type="NCBI Taxonomy" id="148309"/>
    <lineage>
        <taxon>Eukaryota</taxon>
        <taxon>Metazoa</taxon>
        <taxon>Ecdysozoa</taxon>
        <taxon>Nematoda</taxon>
        <taxon>Chromadorea</taxon>
        <taxon>Rhabditida</taxon>
        <taxon>Rhabditina</taxon>
        <taxon>Rhabditomorpha</taxon>
        <taxon>Strongyloidea</taxon>
        <taxon>Metastrongylidae</taxon>
        <taxon>Parelaphostrongylus</taxon>
    </lineage>
</organism>
<evidence type="ECO:0000313" key="1">
    <source>
        <dbReference type="EMBL" id="KAJ1348308.1"/>
    </source>
</evidence>
<reference evidence="1" key="1">
    <citation type="submission" date="2021-06" db="EMBL/GenBank/DDBJ databases">
        <title>Parelaphostrongylus tenuis whole genome reference sequence.</title>
        <authorList>
            <person name="Garwood T.J."/>
            <person name="Larsen P.A."/>
            <person name="Fountain-Jones N.M."/>
            <person name="Garbe J.R."/>
            <person name="Macchietto M.G."/>
            <person name="Kania S.A."/>
            <person name="Gerhold R.W."/>
            <person name="Richards J.E."/>
            <person name="Wolf T.M."/>
        </authorList>
    </citation>
    <scope>NUCLEOTIDE SEQUENCE</scope>
    <source>
        <strain evidence="1">MNPRO001-30</strain>
        <tissue evidence="1">Meninges</tissue>
    </source>
</reference>
<dbReference type="EMBL" id="JAHQIW010000477">
    <property type="protein sequence ID" value="KAJ1348308.1"/>
    <property type="molecule type" value="Genomic_DNA"/>
</dbReference>
<comment type="caution">
    <text evidence="1">The sequence shown here is derived from an EMBL/GenBank/DDBJ whole genome shotgun (WGS) entry which is preliminary data.</text>
</comment>
<protein>
    <recommendedName>
        <fullName evidence="3">Reverse transcriptase domain-containing protein</fullName>
    </recommendedName>
</protein>
<evidence type="ECO:0000313" key="2">
    <source>
        <dbReference type="Proteomes" id="UP001196413"/>
    </source>
</evidence>
<proteinExistence type="predicted"/>
<evidence type="ECO:0008006" key="3">
    <source>
        <dbReference type="Google" id="ProtNLM"/>
    </source>
</evidence>
<accession>A0AAD5M0F1</accession>
<dbReference type="Proteomes" id="UP001196413">
    <property type="component" value="Unassembled WGS sequence"/>
</dbReference>
<sequence>MESFDVTALYTNVSNESVMQAICELLTEHERTTNITAQKCWWTEELQAFQLPGINVGIHNYSLTVKHKDNGERLPYLLS</sequence>
<name>A0AAD5M0F1_PARTN</name>